<evidence type="ECO:0000313" key="8">
    <source>
        <dbReference type="EMBL" id="KAF1804955.1"/>
    </source>
</evidence>
<proteinExistence type="inferred from homology"/>
<dbReference type="Proteomes" id="UP000469890">
    <property type="component" value="Unassembled WGS sequence"/>
</dbReference>
<dbReference type="PANTHER" id="PTHR28520:SF2">
    <property type="entry name" value="MITOTIC-SPINDLE ORGANIZING PROTEIN 1"/>
    <property type="match status" value="1"/>
</dbReference>
<comment type="subcellular location">
    <subcellularLocation>
        <location evidence="2">Cytoplasm</location>
        <location evidence="2">Cytoskeleton</location>
        <location evidence="2">Microtubule organizing center</location>
    </subcellularLocation>
</comment>
<evidence type="ECO:0000256" key="1">
    <source>
        <dbReference type="ARBA" id="ARBA00003060"/>
    </source>
</evidence>
<dbReference type="InterPro" id="IPR022214">
    <property type="entry name" value="MZT1"/>
</dbReference>
<dbReference type="AlphaFoldDB" id="A0A8H4BM84"/>
<dbReference type="GO" id="GO:0000931">
    <property type="term" value="C:gamma-tubulin ring complex"/>
    <property type="evidence" value="ECO:0007669"/>
    <property type="project" value="InterPro"/>
</dbReference>
<dbReference type="GO" id="GO:0033566">
    <property type="term" value="P:gamma-tubulin complex localization"/>
    <property type="evidence" value="ECO:0007669"/>
    <property type="project" value="InterPro"/>
</dbReference>
<keyword evidence="5" id="KW-0963">Cytoplasm</keyword>
<protein>
    <recommendedName>
        <fullName evidence="4">Mitotic-spindle organizing protein 1</fullName>
    </recommendedName>
    <alternativeName>
        <fullName evidence="7">Mitotic-spindle organizing protein associated with a ring of gamma-tubulin 1</fullName>
    </alternativeName>
</protein>
<evidence type="ECO:0000313" key="9">
    <source>
        <dbReference type="Proteomes" id="UP000469890"/>
    </source>
</evidence>
<evidence type="ECO:0000256" key="7">
    <source>
        <dbReference type="ARBA" id="ARBA00029810"/>
    </source>
</evidence>
<dbReference type="GO" id="GO:0031021">
    <property type="term" value="C:interphase microtubule organizing center"/>
    <property type="evidence" value="ECO:0007669"/>
    <property type="project" value="TreeGrafter"/>
</dbReference>
<dbReference type="GO" id="GO:0005819">
    <property type="term" value="C:spindle"/>
    <property type="evidence" value="ECO:0007669"/>
    <property type="project" value="TreeGrafter"/>
</dbReference>
<evidence type="ECO:0000256" key="2">
    <source>
        <dbReference type="ARBA" id="ARBA00004267"/>
    </source>
</evidence>
<dbReference type="GO" id="GO:0051415">
    <property type="term" value="P:microtubule nucleation by interphase microtubule organizing center"/>
    <property type="evidence" value="ECO:0007669"/>
    <property type="project" value="TreeGrafter"/>
</dbReference>
<dbReference type="EMBL" id="JAAECE010000002">
    <property type="protein sequence ID" value="KAF1804955.1"/>
    <property type="molecule type" value="Genomic_DNA"/>
</dbReference>
<evidence type="ECO:0000256" key="4">
    <source>
        <dbReference type="ARBA" id="ARBA00016992"/>
    </source>
</evidence>
<evidence type="ECO:0000256" key="6">
    <source>
        <dbReference type="ARBA" id="ARBA00023212"/>
    </source>
</evidence>
<comment type="similarity">
    <text evidence="3">Belongs to the MOZART1 family.</text>
</comment>
<comment type="caution">
    <text evidence="8">The sequence shown here is derived from an EMBL/GenBank/DDBJ whole genome shotgun (WGS) entry which is preliminary data.</text>
</comment>
<reference evidence="8 9" key="1">
    <citation type="submission" date="2019-09" db="EMBL/GenBank/DDBJ databases">
        <authorList>
            <consortium name="DOE Joint Genome Institute"/>
            <person name="Mondo S.J."/>
            <person name="Navarro-Mendoza M.I."/>
            <person name="Perez-Arques C."/>
            <person name="Panchal S."/>
            <person name="Nicolas F.E."/>
            <person name="Ganguly P."/>
            <person name="Pangilinan J."/>
            <person name="Grigoriev I."/>
            <person name="Heitman J."/>
            <person name="Sanya K."/>
            <person name="Garre V."/>
        </authorList>
    </citation>
    <scope>NUCLEOTIDE SEQUENCE [LARGE SCALE GENOMIC DNA]</scope>
    <source>
        <strain evidence="8 9">MU402</strain>
    </source>
</reference>
<organism evidence="8 9">
    <name type="scientific">Mucor circinelloides f. lusitanicus</name>
    <name type="common">Mucor racemosus var. lusitanicus</name>
    <dbReference type="NCBI Taxonomy" id="29924"/>
    <lineage>
        <taxon>Eukaryota</taxon>
        <taxon>Fungi</taxon>
        <taxon>Fungi incertae sedis</taxon>
        <taxon>Mucoromycota</taxon>
        <taxon>Mucoromycotina</taxon>
        <taxon>Mucoromycetes</taxon>
        <taxon>Mucorales</taxon>
        <taxon>Mucorineae</taxon>
        <taxon>Mucoraceae</taxon>
        <taxon>Mucor</taxon>
    </lineage>
</organism>
<gene>
    <name evidence="8" type="ORF">FB192DRAFT_1360371</name>
</gene>
<dbReference type="Pfam" id="PF12554">
    <property type="entry name" value="MOZART1"/>
    <property type="match status" value="1"/>
</dbReference>
<accession>A0A8H4BM84</accession>
<sequence length="91" mass="10043">MSTIAQTHCFHYNINCIMEPTRATDVKETIDILYEMANMLNTGLDRETVSLCVSLCERGVNPEALATVIRELKELESSHASAAATTSSSRH</sequence>
<dbReference type="PANTHER" id="PTHR28520">
    <property type="entry name" value="MITOTIC-SPINDLE ORGANIZING PROTEIN 1"/>
    <property type="match status" value="1"/>
</dbReference>
<keyword evidence="6" id="KW-0206">Cytoskeleton</keyword>
<evidence type="ECO:0000256" key="3">
    <source>
        <dbReference type="ARBA" id="ARBA00011015"/>
    </source>
</evidence>
<evidence type="ECO:0000256" key="5">
    <source>
        <dbReference type="ARBA" id="ARBA00022490"/>
    </source>
</evidence>
<dbReference type="GO" id="GO:0090307">
    <property type="term" value="P:mitotic spindle assembly"/>
    <property type="evidence" value="ECO:0007669"/>
    <property type="project" value="TreeGrafter"/>
</dbReference>
<comment type="function">
    <text evidence="1">Required for gamma-tubulin complex recruitment to the microtubule organizing center (MTOC).</text>
</comment>
<name>A0A8H4BM84_MUCCL</name>